<dbReference type="EMBL" id="FMJD01000008">
    <property type="protein sequence ID" value="SCM77116.1"/>
    <property type="molecule type" value="Genomic_DNA"/>
</dbReference>
<dbReference type="PIRSF" id="PIRSF000535">
    <property type="entry name" value="1PFK/6PFK/LacC"/>
    <property type="match status" value="1"/>
</dbReference>
<dbReference type="InterPro" id="IPR017583">
    <property type="entry name" value="Tagatose/fructose_Pkinase"/>
</dbReference>
<dbReference type="PANTHER" id="PTHR46566">
    <property type="entry name" value="1-PHOSPHOFRUCTOKINASE-RELATED"/>
    <property type="match status" value="1"/>
</dbReference>
<reference evidence="10" key="1">
    <citation type="submission" date="2016-08" db="EMBL/GenBank/DDBJ databases">
        <authorList>
            <person name="Seilhamer J.J."/>
        </authorList>
    </citation>
    <scope>NUCLEOTIDE SEQUENCE</scope>
    <source>
        <strain evidence="10">86</strain>
    </source>
</reference>
<dbReference type="InterPro" id="IPR002173">
    <property type="entry name" value="Carboh/pur_kinase_PfkB_CS"/>
</dbReference>
<dbReference type="PANTHER" id="PTHR46566:SF5">
    <property type="entry name" value="1-PHOSPHOFRUCTOKINASE"/>
    <property type="match status" value="1"/>
</dbReference>
<evidence type="ECO:0000256" key="7">
    <source>
        <dbReference type="PIRNR" id="PIRNR000535"/>
    </source>
</evidence>
<feature type="domain" description="Carbohydrate kinase PfkB" evidence="9">
    <location>
        <begin position="9"/>
        <end position="296"/>
    </location>
</feature>
<dbReference type="InterPro" id="IPR029056">
    <property type="entry name" value="Ribokinase-like"/>
</dbReference>
<evidence type="ECO:0000256" key="8">
    <source>
        <dbReference type="RuleBase" id="RU369061"/>
    </source>
</evidence>
<dbReference type="AlphaFoldDB" id="A0A212LHS8"/>
<dbReference type="FunFam" id="3.40.1190.20:FF:000001">
    <property type="entry name" value="Phosphofructokinase"/>
    <property type="match status" value="1"/>
</dbReference>
<evidence type="ECO:0000256" key="6">
    <source>
        <dbReference type="ARBA" id="ARBA00047745"/>
    </source>
</evidence>
<dbReference type="GO" id="GO:0044281">
    <property type="term" value="P:small molecule metabolic process"/>
    <property type="evidence" value="ECO:0007669"/>
    <property type="project" value="UniProtKB-ARBA"/>
</dbReference>
<organism evidence="10">
    <name type="scientific">uncultured Pleomorphomonas sp</name>
    <dbReference type="NCBI Taxonomy" id="442121"/>
    <lineage>
        <taxon>Bacteria</taxon>
        <taxon>Pseudomonadati</taxon>
        <taxon>Pseudomonadota</taxon>
        <taxon>Alphaproteobacteria</taxon>
        <taxon>Hyphomicrobiales</taxon>
        <taxon>Pleomorphomonadaceae</taxon>
        <taxon>Pleomorphomonas</taxon>
        <taxon>environmental samples</taxon>
    </lineage>
</organism>
<dbReference type="GO" id="GO:0005524">
    <property type="term" value="F:ATP binding"/>
    <property type="evidence" value="ECO:0007669"/>
    <property type="project" value="UniProtKB-UniRule"/>
</dbReference>
<keyword evidence="2 7" id="KW-0808">Transferase</keyword>
<keyword evidence="3 8" id="KW-0547">Nucleotide-binding</keyword>
<evidence type="ECO:0000256" key="1">
    <source>
        <dbReference type="ARBA" id="ARBA00010688"/>
    </source>
</evidence>
<dbReference type="GO" id="GO:0016052">
    <property type="term" value="P:carbohydrate catabolic process"/>
    <property type="evidence" value="ECO:0007669"/>
    <property type="project" value="UniProtKB-ARBA"/>
</dbReference>
<dbReference type="RefSeq" id="WP_288197082.1">
    <property type="nucleotide sequence ID" value="NZ_LT608334.1"/>
</dbReference>
<evidence type="ECO:0000256" key="4">
    <source>
        <dbReference type="ARBA" id="ARBA00022777"/>
    </source>
</evidence>
<dbReference type="InterPro" id="IPR011611">
    <property type="entry name" value="PfkB_dom"/>
</dbReference>
<comment type="function">
    <text evidence="8">Catalyzes the ATP-dependent phosphorylation of fructose-l-phosphate to fructose-l,6-bisphosphate.</text>
</comment>
<comment type="catalytic activity">
    <reaction evidence="6 8">
        <text>beta-D-fructose 1-phosphate + ATP = beta-D-fructose 1,6-bisphosphate + ADP + H(+)</text>
        <dbReference type="Rhea" id="RHEA:14213"/>
        <dbReference type="ChEBI" id="CHEBI:15378"/>
        <dbReference type="ChEBI" id="CHEBI:30616"/>
        <dbReference type="ChEBI" id="CHEBI:32966"/>
        <dbReference type="ChEBI" id="CHEBI:138881"/>
        <dbReference type="ChEBI" id="CHEBI:456216"/>
        <dbReference type="EC" id="2.7.1.56"/>
    </reaction>
</comment>
<dbReference type="InterPro" id="IPR022463">
    <property type="entry name" value="1-PFruKinase"/>
</dbReference>
<dbReference type="NCBIfam" id="TIGR03828">
    <property type="entry name" value="pfkB"/>
    <property type="match status" value="1"/>
</dbReference>
<accession>A0A212LHS8</accession>
<dbReference type="Gene3D" id="3.40.1190.20">
    <property type="match status" value="1"/>
</dbReference>
<dbReference type="SUPFAM" id="SSF53613">
    <property type="entry name" value="Ribokinase-like"/>
    <property type="match status" value="1"/>
</dbReference>
<keyword evidence="4 8" id="KW-0418">Kinase</keyword>
<evidence type="ECO:0000256" key="5">
    <source>
        <dbReference type="ARBA" id="ARBA00022840"/>
    </source>
</evidence>
<dbReference type="GO" id="GO:0005829">
    <property type="term" value="C:cytosol"/>
    <property type="evidence" value="ECO:0007669"/>
    <property type="project" value="TreeGrafter"/>
</dbReference>
<gene>
    <name evidence="10" type="primary">fruK</name>
    <name evidence="10" type="ORF">KL86PLE_40921</name>
</gene>
<sequence>MKPVVTITLNPAVDLTIEVDGFAVGGVNRAGRVQMNAGGKGVNVAGCAADWGAQVTATGVLGRGNDGAFVELFAVKGIADRFIRIAGDTRTNIKIADTACGETTDLNTPGLVVDAECLGRVTAAALAASEAGAVVVIGGSLPAGLAPDALVPLVATLHAADARVVADTSGAPLKELLAASGHALPFAVKPNRHELEDLVGRPLPTRDALVAAARDIALRGVRLVVVSCGEDGALFVTADETLTARLPRVEALSTVGAGDAMVAGIASALAEDKPVDAIARQAVAFAAAKLARVGPHLPERAVVEALAERAEIGRL</sequence>
<comment type="similarity">
    <text evidence="1 7 8">Belongs to the carbohydrate kinase PfkB family.</text>
</comment>
<evidence type="ECO:0000256" key="3">
    <source>
        <dbReference type="ARBA" id="ARBA00022741"/>
    </source>
</evidence>
<protein>
    <recommendedName>
        <fullName evidence="7">Phosphofructokinase</fullName>
    </recommendedName>
</protein>
<evidence type="ECO:0000256" key="2">
    <source>
        <dbReference type="ARBA" id="ARBA00022679"/>
    </source>
</evidence>
<name>A0A212LHS8_9HYPH</name>
<dbReference type="GO" id="GO:0008662">
    <property type="term" value="F:1-phosphofructokinase activity"/>
    <property type="evidence" value="ECO:0007669"/>
    <property type="project" value="UniProtKB-UniRule"/>
</dbReference>
<proteinExistence type="inferred from homology"/>
<keyword evidence="5 8" id="KW-0067">ATP-binding</keyword>
<dbReference type="CDD" id="cd01164">
    <property type="entry name" value="FruK_PfkB_like"/>
    <property type="match status" value="1"/>
</dbReference>
<evidence type="ECO:0000259" key="9">
    <source>
        <dbReference type="Pfam" id="PF00294"/>
    </source>
</evidence>
<evidence type="ECO:0000313" key="10">
    <source>
        <dbReference type="EMBL" id="SCM77116.1"/>
    </source>
</evidence>
<dbReference type="NCBIfam" id="TIGR03168">
    <property type="entry name" value="1-PFK"/>
    <property type="match status" value="1"/>
</dbReference>
<dbReference type="PROSITE" id="PS00584">
    <property type="entry name" value="PFKB_KINASES_2"/>
    <property type="match status" value="1"/>
</dbReference>
<dbReference type="Pfam" id="PF00294">
    <property type="entry name" value="PfkB"/>
    <property type="match status" value="1"/>
</dbReference>